<dbReference type="PATRIC" id="fig|1454001.3.peg.3533"/>
<feature type="domain" description="CNP1-like uncharacterised" evidence="2">
    <location>
        <begin position="48"/>
        <end position="180"/>
    </location>
</feature>
<dbReference type="AlphaFoldDB" id="A0A011PFM1"/>
<feature type="region of interest" description="Disordered" evidence="1">
    <location>
        <begin position="38"/>
        <end position="62"/>
    </location>
</feature>
<proteinExistence type="predicted"/>
<keyword evidence="4" id="KW-1185">Reference proteome</keyword>
<dbReference type="STRING" id="1454001.AW08_03497"/>
<dbReference type="Pfam" id="PF08750">
    <property type="entry name" value="CNP1"/>
    <property type="match status" value="1"/>
</dbReference>
<accession>A0A011PFM1</accession>
<comment type="caution">
    <text evidence="3">The sequence shown here is derived from an EMBL/GenBank/DDBJ whole genome shotgun (WGS) entry which is preliminary data.</text>
</comment>
<evidence type="ECO:0000313" key="3">
    <source>
        <dbReference type="EMBL" id="EXI65044.1"/>
    </source>
</evidence>
<organism evidence="3 4">
    <name type="scientific">Candidatus Accumulibacter adjunctus</name>
    <dbReference type="NCBI Taxonomy" id="1454001"/>
    <lineage>
        <taxon>Bacteria</taxon>
        <taxon>Pseudomonadati</taxon>
        <taxon>Pseudomonadota</taxon>
        <taxon>Betaproteobacteria</taxon>
        <taxon>Candidatus Accumulibacter</taxon>
    </lineage>
</organism>
<gene>
    <name evidence="3" type="ORF">AW08_03497</name>
</gene>
<protein>
    <submittedName>
        <fullName evidence="3">CNP1-like family protein</fullName>
    </submittedName>
</protein>
<name>A0A011PFM1_9PROT</name>
<sequence>MRVPTTARALGAAVRLRPVATRACWLLAVVLAWPSTARPESYDPDGEQRPAPEAEVELPPFPRSENLLPFTVSATTNNQFLIDSASLSVGSDGVIRYALVIISPSGARNVSYEGMKCATGERRLYALGRSDETWARARNDRWVRITNSTLNRHHAALFSEYFCPITVVQQTPEQMLETLRRGGHAALRVRP</sequence>
<evidence type="ECO:0000313" key="4">
    <source>
        <dbReference type="Proteomes" id="UP000020218"/>
    </source>
</evidence>
<reference evidence="3" key="1">
    <citation type="submission" date="2014-02" db="EMBL/GenBank/DDBJ databases">
        <title>Expanding our view of genomic diversity in Candidatus Accumulibacter clades.</title>
        <authorList>
            <person name="Skennerton C.T."/>
            <person name="Barr J.J."/>
            <person name="Slater F.R."/>
            <person name="Bond P.L."/>
            <person name="Tyson G.W."/>
        </authorList>
    </citation>
    <scope>NUCLEOTIDE SEQUENCE [LARGE SCALE GENOMIC DNA]</scope>
</reference>
<evidence type="ECO:0000256" key="1">
    <source>
        <dbReference type="SAM" id="MobiDB-lite"/>
    </source>
</evidence>
<dbReference type="Proteomes" id="UP000020218">
    <property type="component" value="Unassembled WGS sequence"/>
</dbReference>
<dbReference type="EMBL" id="JFAX01000029">
    <property type="protein sequence ID" value="EXI65044.1"/>
    <property type="molecule type" value="Genomic_DNA"/>
</dbReference>
<dbReference type="InterPro" id="IPR014861">
    <property type="entry name" value="CNP1-like_dom"/>
</dbReference>
<evidence type="ECO:0000259" key="2">
    <source>
        <dbReference type="Pfam" id="PF08750"/>
    </source>
</evidence>